<evidence type="ECO:0000313" key="1">
    <source>
        <dbReference type="EMBL" id="KGO95109.1"/>
    </source>
</evidence>
<dbReference type="OrthoDB" id="258796at2"/>
<dbReference type="STRING" id="1121898.GCA_000422725_01098"/>
<dbReference type="AlphaFoldDB" id="A0A0A2MRZ9"/>
<keyword evidence="2" id="KW-1185">Reference proteome</keyword>
<dbReference type="RefSeq" id="WP_026992488.1">
    <property type="nucleotide sequence ID" value="NZ_JRLY01000001.1"/>
</dbReference>
<sequence>MRILIIGKLPPIEGGAANLTLGTALALVSEGHFVDLLSDCLEVEPTMRDLLFSDYNGFTDSKLNFHYPTQLGKFVQFPSSSLRMERLIGKAIQLTSLNKYDLIIGWYIIPYAYVALKASKLNNIKLMIIHGGSDIMTLSEHEDLKFLIKDILSNADIIITANNEITQSKLIELGASKSQFAVLPRGLPLPIYHKNKENESLETLCSKILDEITISFQYDHEIKALFNQTSAYKKPSGTVFTIYGKVSSGKSTNEILKSLNLLAEEGHDFTLIGAFCGERDCLKSSLEFVTSHPELLRRSILLPAVAPWIIPILLAHADVGICSEFNYGVVNHYSIIPREMMNAGLALIVSRDIANSPFYKWILKEHTNTLVVDNPACFTSIFSQILEDDLKLFELKKLSLDTSRYVEHYLSVRNPIVDIIAELEKNMLIK</sequence>
<dbReference type="EMBL" id="JRLY01000001">
    <property type="protein sequence ID" value="KGO95109.1"/>
    <property type="molecule type" value="Genomic_DNA"/>
</dbReference>
<evidence type="ECO:0000313" key="2">
    <source>
        <dbReference type="Proteomes" id="UP000030111"/>
    </source>
</evidence>
<dbReference type="eggNOG" id="ENOG5033X7N">
    <property type="taxonomic scope" value="Bacteria"/>
</dbReference>
<gene>
    <name evidence="1" type="ORF">Q766_03130</name>
</gene>
<dbReference type="Proteomes" id="UP000030111">
    <property type="component" value="Unassembled WGS sequence"/>
</dbReference>
<proteinExistence type="predicted"/>
<comment type="caution">
    <text evidence="1">The sequence shown here is derived from an EMBL/GenBank/DDBJ whole genome shotgun (WGS) entry which is preliminary data.</text>
</comment>
<name>A0A0A2MRZ9_9FLAO</name>
<organism evidence="1 2">
    <name type="scientific">Flavobacterium subsaxonicum WB 4.1-42 = DSM 21790</name>
    <dbReference type="NCBI Taxonomy" id="1121898"/>
    <lineage>
        <taxon>Bacteria</taxon>
        <taxon>Pseudomonadati</taxon>
        <taxon>Bacteroidota</taxon>
        <taxon>Flavobacteriia</taxon>
        <taxon>Flavobacteriales</taxon>
        <taxon>Flavobacteriaceae</taxon>
        <taxon>Flavobacterium</taxon>
    </lineage>
</organism>
<accession>A0A0A2MRZ9</accession>
<reference evidence="1 2" key="1">
    <citation type="submission" date="2013-09" db="EMBL/GenBank/DDBJ databases">
        <authorList>
            <person name="Zeng Z."/>
            <person name="Chen C."/>
        </authorList>
    </citation>
    <scope>NUCLEOTIDE SEQUENCE [LARGE SCALE GENOMIC DNA]</scope>
    <source>
        <strain evidence="1 2">WB 4.1-42</strain>
    </source>
</reference>
<protein>
    <submittedName>
        <fullName evidence="1">Uncharacterized protein</fullName>
    </submittedName>
</protein>
<dbReference type="SUPFAM" id="SSF53756">
    <property type="entry name" value="UDP-Glycosyltransferase/glycogen phosphorylase"/>
    <property type="match status" value="1"/>
</dbReference>
<dbReference type="Gene3D" id="3.40.50.2000">
    <property type="entry name" value="Glycogen Phosphorylase B"/>
    <property type="match status" value="2"/>
</dbReference>